<accession>A0A9X2MMG3</accession>
<dbReference type="RefSeq" id="WP_257445704.1">
    <property type="nucleotide sequence ID" value="NZ_JANIPJ010000007.1"/>
</dbReference>
<feature type="chain" id="PRO_5040971377" evidence="2">
    <location>
        <begin position="32"/>
        <end position="557"/>
    </location>
</feature>
<protein>
    <submittedName>
        <fullName evidence="3">Extracellular solute-binding protein</fullName>
    </submittedName>
</protein>
<evidence type="ECO:0000256" key="2">
    <source>
        <dbReference type="SAM" id="SignalP"/>
    </source>
</evidence>
<dbReference type="EMBL" id="JANIPJ010000007">
    <property type="protein sequence ID" value="MCR2804583.1"/>
    <property type="molecule type" value="Genomic_DNA"/>
</dbReference>
<keyword evidence="4" id="KW-1185">Reference proteome</keyword>
<feature type="signal peptide" evidence="2">
    <location>
        <begin position="1"/>
        <end position="31"/>
    </location>
</feature>
<dbReference type="PANTHER" id="PTHR43649">
    <property type="entry name" value="ARABINOSE-BINDING PROTEIN-RELATED"/>
    <property type="match status" value="1"/>
</dbReference>
<dbReference type="InterPro" id="IPR006059">
    <property type="entry name" value="SBP"/>
</dbReference>
<dbReference type="Gene3D" id="3.40.190.10">
    <property type="entry name" value="Periplasmic binding protein-like II"/>
    <property type="match status" value="2"/>
</dbReference>
<evidence type="ECO:0000313" key="4">
    <source>
        <dbReference type="Proteomes" id="UP001141950"/>
    </source>
</evidence>
<dbReference type="Pfam" id="PF01547">
    <property type="entry name" value="SBP_bac_1"/>
    <property type="match status" value="1"/>
</dbReference>
<organism evidence="3 4">
    <name type="scientific">Paenibacillus soyae</name>
    <dbReference type="NCBI Taxonomy" id="2969249"/>
    <lineage>
        <taxon>Bacteria</taxon>
        <taxon>Bacillati</taxon>
        <taxon>Bacillota</taxon>
        <taxon>Bacilli</taxon>
        <taxon>Bacillales</taxon>
        <taxon>Paenibacillaceae</taxon>
        <taxon>Paenibacillus</taxon>
    </lineage>
</organism>
<comment type="caution">
    <text evidence="3">The sequence shown here is derived from an EMBL/GenBank/DDBJ whole genome shotgun (WGS) entry which is preliminary data.</text>
</comment>
<gene>
    <name evidence="3" type="ORF">NQZ67_11915</name>
</gene>
<evidence type="ECO:0000313" key="3">
    <source>
        <dbReference type="EMBL" id="MCR2804583.1"/>
    </source>
</evidence>
<proteinExistence type="predicted"/>
<feature type="compositionally biased region" description="Gly residues" evidence="1">
    <location>
        <begin position="32"/>
        <end position="50"/>
    </location>
</feature>
<dbReference type="SUPFAM" id="SSF53850">
    <property type="entry name" value="Periplasmic binding protein-like II"/>
    <property type="match status" value="1"/>
</dbReference>
<dbReference type="Proteomes" id="UP001141950">
    <property type="component" value="Unassembled WGS sequence"/>
</dbReference>
<dbReference type="PROSITE" id="PS51257">
    <property type="entry name" value="PROKAR_LIPOPROTEIN"/>
    <property type="match status" value="1"/>
</dbReference>
<dbReference type="InterPro" id="IPR050490">
    <property type="entry name" value="Bact_solute-bd_prot1"/>
</dbReference>
<evidence type="ECO:0000256" key="1">
    <source>
        <dbReference type="SAM" id="MobiDB-lite"/>
    </source>
</evidence>
<sequence>MKKTKKLLSGVFTLALAGAVALSGCSSSNNGGNTGSNGGTNTGGNSGGNAGTETAAEGFKFGESPVTFTYYVNYDWWTTEPWGASPNSKWVQDNLKITVEPIQSGGAAAQKLSTMIASKELPDAMMMDRGPDVERLRQAGALVALDEYIEKYPNLKKWAGEETLNMLRSSDGKIYQFPNWYTAAPTGNDGWFINKKIYEELGKPKLETFDDLYAYLKLVQEKKPDLVPLEVGRGGQGVEVMFAGFANDNPSQYSYMKAFPQGDKLATIYDSPAYKETMTFASKLFREGLITQDALTQKEDQVKEKLATGRVAVFVGGNATNLGREGHNALKAADPTAGYEFIWPVIKPGVDKNKVYPNGYNALGWNVNVITTSAENPEAIFAYLDWMTGEEGQRIMFFGPQGLYWDEVDADGAPIPNDKWFSTPQEEKDKQKLEAYVWAGNATYVDTTKGKIEANLPEEQRNWGAVAQLNVSWKTSHNNTQFNNIDPAPETDEGIILQQVNDLATEYFGKMLFAKSDEEVASLIQEAKEQTNALGYDRVLEFRTKAWQDNLAKMSGQ</sequence>
<reference evidence="3" key="1">
    <citation type="submission" date="2022-08" db="EMBL/GenBank/DDBJ databases">
        <title>The genomic sequence of strain Paenibacillus sp. SCIV0701.</title>
        <authorList>
            <person name="Zhao H."/>
        </authorList>
    </citation>
    <scope>NUCLEOTIDE SEQUENCE</scope>
    <source>
        <strain evidence="3">SCIV0701</strain>
    </source>
</reference>
<feature type="region of interest" description="Disordered" evidence="1">
    <location>
        <begin position="28"/>
        <end position="51"/>
    </location>
</feature>
<dbReference type="AlphaFoldDB" id="A0A9X2MMG3"/>
<dbReference type="PANTHER" id="PTHR43649:SF17">
    <property type="entry name" value="ABC TRANSPORTER SOLUTE BINDING PROTEIN-SUGAR TRANSPORT"/>
    <property type="match status" value="1"/>
</dbReference>
<keyword evidence="2" id="KW-0732">Signal</keyword>
<name>A0A9X2MMG3_9BACL</name>